<organism evidence="3 4">
    <name type="scientific">Actinopolymorpha singaporensis</name>
    <dbReference type="NCBI Taxonomy" id="117157"/>
    <lineage>
        <taxon>Bacteria</taxon>
        <taxon>Bacillati</taxon>
        <taxon>Actinomycetota</taxon>
        <taxon>Actinomycetes</taxon>
        <taxon>Propionibacteriales</taxon>
        <taxon>Actinopolymorphaceae</taxon>
        <taxon>Actinopolymorpha</taxon>
    </lineage>
</organism>
<evidence type="ECO:0000259" key="2">
    <source>
        <dbReference type="Pfam" id="PF00248"/>
    </source>
</evidence>
<dbReference type="InterPro" id="IPR023210">
    <property type="entry name" value="NADP_OxRdtase_dom"/>
</dbReference>
<protein>
    <submittedName>
        <fullName evidence="3">Predicted oxidoreductase</fullName>
    </submittedName>
</protein>
<dbReference type="AlphaFoldDB" id="A0A1H1S1N6"/>
<dbReference type="SUPFAM" id="SSF51430">
    <property type="entry name" value="NAD(P)-linked oxidoreductase"/>
    <property type="match status" value="1"/>
</dbReference>
<name>A0A1H1S1N6_9ACTN</name>
<keyword evidence="4" id="KW-1185">Reference proteome</keyword>
<dbReference type="PANTHER" id="PTHR43364">
    <property type="entry name" value="NADH-SPECIFIC METHYLGLYOXAL REDUCTASE-RELATED"/>
    <property type="match status" value="1"/>
</dbReference>
<accession>A0A1H1S1N6</accession>
<reference evidence="3 4" key="1">
    <citation type="submission" date="2016-10" db="EMBL/GenBank/DDBJ databases">
        <authorList>
            <person name="de Groot N.N."/>
        </authorList>
    </citation>
    <scope>NUCLEOTIDE SEQUENCE [LARGE SCALE GENOMIC DNA]</scope>
    <source>
        <strain evidence="3 4">DSM 22024</strain>
    </source>
</reference>
<dbReference type="Gene3D" id="3.20.20.100">
    <property type="entry name" value="NADP-dependent oxidoreductase domain"/>
    <property type="match status" value="1"/>
</dbReference>
<dbReference type="InterPro" id="IPR050523">
    <property type="entry name" value="AKR_Detox_Biosynth"/>
</dbReference>
<dbReference type="Proteomes" id="UP000198983">
    <property type="component" value="Chromosome I"/>
</dbReference>
<dbReference type="STRING" id="117157.SAMN04489717_2632"/>
<evidence type="ECO:0000313" key="4">
    <source>
        <dbReference type="Proteomes" id="UP000198983"/>
    </source>
</evidence>
<dbReference type="EMBL" id="LT629732">
    <property type="protein sequence ID" value="SDS41862.1"/>
    <property type="molecule type" value="Genomic_DNA"/>
</dbReference>
<keyword evidence="1" id="KW-0560">Oxidoreductase</keyword>
<proteinExistence type="predicted"/>
<evidence type="ECO:0000256" key="1">
    <source>
        <dbReference type="ARBA" id="ARBA00023002"/>
    </source>
</evidence>
<gene>
    <name evidence="3" type="ORF">SAMN04489717_2632</name>
</gene>
<dbReference type="PANTHER" id="PTHR43364:SF4">
    <property type="entry name" value="NAD(P)-LINKED OXIDOREDUCTASE SUPERFAMILY PROTEIN"/>
    <property type="match status" value="1"/>
</dbReference>
<sequence length="324" mass="34752">MTIPTRTLGRSGISVSPIGFGCWAIGGPAFRDGNPIGWGKVDDNESVAAIEAALDAGITFFDTANVYGAGHSERVLARALAGKRDRVVIATKFGNLIDEGAQQAVGRDASPASIRAQCDESLARLDTDVIDLYQFHIGDYDPEQAEDVVATLEELVQLGKIRSFGWSTDDPRRAAVFARSEHCAAIQLHANVIDDNPEMVKLIESENLAGINRGPLAMGALTGKFNRDTKFADDDVRRRFDFAGKEGRTLDALEHIRDVLTSGGRTLAQGALGWLLARSEAFVPIPGIRTVAQAQDNAGALRHGPLSAEQMAEIDTALTSLSLR</sequence>
<dbReference type="GO" id="GO:0005829">
    <property type="term" value="C:cytosol"/>
    <property type="evidence" value="ECO:0007669"/>
    <property type="project" value="TreeGrafter"/>
</dbReference>
<evidence type="ECO:0000313" key="3">
    <source>
        <dbReference type="EMBL" id="SDS41862.1"/>
    </source>
</evidence>
<dbReference type="OrthoDB" id="3664926at2"/>
<feature type="domain" description="NADP-dependent oxidoreductase" evidence="2">
    <location>
        <begin position="17"/>
        <end position="317"/>
    </location>
</feature>
<dbReference type="InterPro" id="IPR036812">
    <property type="entry name" value="NAD(P)_OxRdtase_dom_sf"/>
</dbReference>
<dbReference type="Pfam" id="PF00248">
    <property type="entry name" value="Aldo_ket_red"/>
    <property type="match status" value="1"/>
</dbReference>
<dbReference type="GO" id="GO:0016491">
    <property type="term" value="F:oxidoreductase activity"/>
    <property type="evidence" value="ECO:0007669"/>
    <property type="project" value="UniProtKB-KW"/>
</dbReference>
<dbReference type="RefSeq" id="WP_092653629.1">
    <property type="nucleotide sequence ID" value="NZ_LT629732.1"/>
</dbReference>
<dbReference type="PROSITE" id="PS51257">
    <property type="entry name" value="PROKAR_LIPOPROTEIN"/>
    <property type="match status" value="1"/>
</dbReference>